<evidence type="ECO:0000256" key="4">
    <source>
        <dbReference type="PROSITE-ProRule" id="PRU00335"/>
    </source>
</evidence>
<accession>A0A848KYN4</accession>
<keyword evidence="7" id="KW-1185">Reference proteome</keyword>
<evidence type="ECO:0000313" key="7">
    <source>
        <dbReference type="Proteomes" id="UP000550729"/>
    </source>
</evidence>
<dbReference type="SUPFAM" id="SSF48498">
    <property type="entry name" value="Tetracyclin repressor-like, C-terminal domain"/>
    <property type="match status" value="1"/>
</dbReference>
<evidence type="ECO:0000256" key="2">
    <source>
        <dbReference type="ARBA" id="ARBA00023125"/>
    </source>
</evidence>
<dbReference type="InterPro" id="IPR009057">
    <property type="entry name" value="Homeodomain-like_sf"/>
</dbReference>
<evidence type="ECO:0000259" key="5">
    <source>
        <dbReference type="PROSITE" id="PS50977"/>
    </source>
</evidence>
<feature type="domain" description="HTH tetR-type" evidence="5">
    <location>
        <begin position="9"/>
        <end position="69"/>
    </location>
</feature>
<dbReference type="Proteomes" id="UP000550729">
    <property type="component" value="Unassembled WGS sequence"/>
</dbReference>
<dbReference type="InterPro" id="IPR001647">
    <property type="entry name" value="HTH_TetR"/>
</dbReference>
<dbReference type="Pfam" id="PF00440">
    <property type="entry name" value="TetR_N"/>
    <property type="match status" value="1"/>
</dbReference>
<dbReference type="SUPFAM" id="SSF46689">
    <property type="entry name" value="Homeodomain-like"/>
    <property type="match status" value="1"/>
</dbReference>
<reference evidence="6 7" key="1">
    <citation type="submission" date="2020-04" db="EMBL/GenBank/DDBJ databases">
        <title>Gordonia sp. nov. TBRC 11910.</title>
        <authorList>
            <person name="Suriyachadkun C."/>
        </authorList>
    </citation>
    <scope>NUCLEOTIDE SEQUENCE [LARGE SCALE GENOMIC DNA]</scope>
    <source>
        <strain evidence="6 7">TBRC 11910</strain>
    </source>
</reference>
<dbReference type="InterPro" id="IPR041583">
    <property type="entry name" value="TetR_C_31"/>
</dbReference>
<dbReference type="PRINTS" id="PR00455">
    <property type="entry name" value="HTHTETR"/>
</dbReference>
<sequence>MVTAAEQGRETRRRLMDAAVEVIAEEGWGAASTRSVALRAGLPPGLVHYHFPSVTDLLIDASLRLAQEEVAGVVRAAVSDTGAAGLATLLDALASYRADQAATTVFTEMLLAGTRHERMRAGLAEVLRESRTAIADWLRREGDVIDPEACAAVVLAAMDGLVLHQLIAPELRDLGLATPLRRLVGISQHPNGD</sequence>
<dbReference type="InterPro" id="IPR036271">
    <property type="entry name" value="Tet_transcr_reg_TetR-rel_C_sf"/>
</dbReference>
<comment type="caution">
    <text evidence="6">The sequence shown here is derived from an EMBL/GenBank/DDBJ whole genome shotgun (WGS) entry which is preliminary data.</text>
</comment>
<dbReference type="PANTHER" id="PTHR30055">
    <property type="entry name" value="HTH-TYPE TRANSCRIPTIONAL REGULATOR RUTR"/>
    <property type="match status" value="1"/>
</dbReference>
<dbReference type="Pfam" id="PF17940">
    <property type="entry name" value="TetR_C_31"/>
    <property type="match status" value="1"/>
</dbReference>
<dbReference type="AlphaFoldDB" id="A0A848KYN4"/>
<keyword evidence="2 4" id="KW-0238">DNA-binding</keyword>
<keyword evidence="1" id="KW-0805">Transcription regulation</keyword>
<evidence type="ECO:0000313" key="6">
    <source>
        <dbReference type="EMBL" id="NMO01321.1"/>
    </source>
</evidence>
<name>A0A848KYN4_9ACTN</name>
<dbReference type="GO" id="GO:0003700">
    <property type="term" value="F:DNA-binding transcription factor activity"/>
    <property type="evidence" value="ECO:0007669"/>
    <property type="project" value="TreeGrafter"/>
</dbReference>
<proteinExistence type="predicted"/>
<dbReference type="GO" id="GO:0000976">
    <property type="term" value="F:transcription cis-regulatory region binding"/>
    <property type="evidence" value="ECO:0007669"/>
    <property type="project" value="TreeGrafter"/>
</dbReference>
<evidence type="ECO:0000256" key="3">
    <source>
        <dbReference type="ARBA" id="ARBA00023163"/>
    </source>
</evidence>
<dbReference type="InterPro" id="IPR050109">
    <property type="entry name" value="HTH-type_TetR-like_transc_reg"/>
</dbReference>
<dbReference type="PROSITE" id="PS50977">
    <property type="entry name" value="HTH_TETR_2"/>
    <property type="match status" value="1"/>
</dbReference>
<protein>
    <submittedName>
        <fullName evidence="6">TetR/AcrR family transcriptional regulator</fullName>
    </submittedName>
</protein>
<dbReference type="EMBL" id="JABBNB010000007">
    <property type="protein sequence ID" value="NMO01321.1"/>
    <property type="molecule type" value="Genomic_DNA"/>
</dbReference>
<dbReference type="Gene3D" id="1.10.357.10">
    <property type="entry name" value="Tetracycline Repressor, domain 2"/>
    <property type="match status" value="1"/>
</dbReference>
<gene>
    <name evidence="6" type="ORF">HH308_08845</name>
</gene>
<feature type="DNA-binding region" description="H-T-H motif" evidence="4">
    <location>
        <begin position="32"/>
        <end position="51"/>
    </location>
</feature>
<dbReference type="RefSeq" id="WP_170193821.1">
    <property type="nucleotide sequence ID" value="NZ_JABBNB010000007.1"/>
</dbReference>
<evidence type="ECO:0000256" key="1">
    <source>
        <dbReference type="ARBA" id="ARBA00023015"/>
    </source>
</evidence>
<organism evidence="6 7">
    <name type="scientific">Gordonia asplenii</name>
    <dbReference type="NCBI Taxonomy" id="2725283"/>
    <lineage>
        <taxon>Bacteria</taxon>
        <taxon>Bacillati</taxon>
        <taxon>Actinomycetota</taxon>
        <taxon>Actinomycetes</taxon>
        <taxon>Mycobacteriales</taxon>
        <taxon>Gordoniaceae</taxon>
        <taxon>Gordonia</taxon>
    </lineage>
</organism>
<dbReference type="PANTHER" id="PTHR30055:SF234">
    <property type="entry name" value="HTH-TYPE TRANSCRIPTIONAL REGULATOR BETI"/>
    <property type="match status" value="1"/>
</dbReference>
<keyword evidence="3" id="KW-0804">Transcription</keyword>